<reference evidence="1" key="2">
    <citation type="submission" date="2020-09" db="EMBL/GenBank/DDBJ databases">
        <authorList>
            <person name="Sun Q."/>
            <person name="Zhou Y."/>
        </authorList>
    </citation>
    <scope>NUCLEOTIDE SEQUENCE</scope>
    <source>
        <strain evidence="1">CGMCC 1.3617</strain>
    </source>
</reference>
<comment type="caution">
    <text evidence="1">The sequence shown here is derived from an EMBL/GenBank/DDBJ whole genome shotgun (WGS) entry which is preliminary data.</text>
</comment>
<dbReference type="InterPro" id="IPR009609">
    <property type="entry name" value="Phosphonate_metab_PhnG"/>
</dbReference>
<dbReference type="AlphaFoldDB" id="A0A917K4A6"/>
<evidence type="ECO:0000313" key="2">
    <source>
        <dbReference type="Proteomes" id="UP000661507"/>
    </source>
</evidence>
<evidence type="ECO:0000313" key="1">
    <source>
        <dbReference type="EMBL" id="GGI99497.1"/>
    </source>
</evidence>
<proteinExistence type="predicted"/>
<dbReference type="Pfam" id="PF06754">
    <property type="entry name" value="PhnG"/>
    <property type="match status" value="1"/>
</dbReference>
<sequence>MTQSAPHPAPERRHWMAVLARAEAQAITALLAPLPPLPAHEKLRPPETGLVMVRGRAGGDGTPFNLGEMTVTRCAVRLGAQVGHAYVAGRDKQQAELAAVLDAALQDPARHDALMDAVITPLAARQQSAREAEARRAAATRVDFLAMQTTR</sequence>
<name>A0A917K4A6_9PROT</name>
<reference evidence="1" key="1">
    <citation type="journal article" date="2014" name="Int. J. Syst. Evol. Microbiol.">
        <title>Complete genome sequence of Corynebacterium casei LMG S-19264T (=DSM 44701T), isolated from a smear-ripened cheese.</title>
        <authorList>
            <consortium name="US DOE Joint Genome Institute (JGI-PGF)"/>
            <person name="Walter F."/>
            <person name="Albersmeier A."/>
            <person name="Kalinowski J."/>
            <person name="Ruckert C."/>
        </authorList>
    </citation>
    <scope>NUCLEOTIDE SEQUENCE</scope>
    <source>
        <strain evidence="1">CGMCC 1.3617</strain>
    </source>
</reference>
<dbReference type="NCBIfam" id="TIGR03293">
    <property type="entry name" value="PhnG_redo"/>
    <property type="match status" value="1"/>
</dbReference>
<organism evidence="1 2">
    <name type="scientific">Neoroseomonas lacus</name>
    <dbReference type="NCBI Taxonomy" id="287609"/>
    <lineage>
        <taxon>Bacteria</taxon>
        <taxon>Pseudomonadati</taxon>
        <taxon>Pseudomonadota</taxon>
        <taxon>Alphaproteobacteria</taxon>
        <taxon>Acetobacterales</taxon>
        <taxon>Acetobacteraceae</taxon>
        <taxon>Neoroseomonas</taxon>
    </lineage>
</organism>
<gene>
    <name evidence="1" type="ORF">GCM10011320_02860</name>
</gene>
<keyword evidence="2" id="KW-1185">Reference proteome</keyword>
<accession>A0A917K4A6</accession>
<dbReference type="Proteomes" id="UP000661507">
    <property type="component" value="Unassembled WGS sequence"/>
</dbReference>
<dbReference type="GO" id="GO:0019634">
    <property type="term" value="P:organic phosphonate metabolic process"/>
    <property type="evidence" value="ECO:0007669"/>
    <property type="project" value="InterPro"/>
</dbReference>
<dbReference type="EMBL" id="BMKW01000001">
    <property type="protein sequence ID" value="GGI99497.1"/>
    <property type="molecule type" value="Genomic_DNA"/>
</dbReference>
<dbReference type="GO" id="GO:0015716">
    <property type="term" value="P:organic phosphonate transport"/>
    <property type="evidence" value="ECO:0007669"/>
    <property type="project" value="InterPro"/>
</dbReference>
<dbReference type="RefSeq" id="WP_229681009.1">
    <property type="nucleotide sequence ID" value="NZ_BMKW01000001.1"/>
</dbReference>
<protein>
    <submittedName>
        <fullName evidence="1">Protein phnG</fullName>
    </submittedName>
</protein>